<dbReference type="Gene3D" id="3.30.160.250">
    <property type="match status" value="1"/>
</dbReference>
<accession>A0A2N6K6L7</accession>
<dbReference type="PANTHER" id="PTHR34504:SF2">
    <property type="entry name" value="UPF0150 PROTEIN SSL0259"/>
    <property type="match status" value="1"/>
</dbReference>
<dbReference type="AlphaFoldDB" id="A0A2N6K6L7"/>
<keyword evidence="3" id="KW-1185">Reference proteome</keyword>
<evidence type="ECO:0000313" key="2">
    <source>
        <dbReference type="EMBL" id="PLZ92593.1"/>
    </source>
</evidence>
<name>A0A2N6K6L7_FISMU</name>
<dbReference type="InterPro" id="IPR031807">
    <property type="entry name" value="HicB-like"/>
</dbReference>
<gene>
    <name evidence="2" type="ORF">CEN44_05455</name>
</gene>
<reference evidence="2 3" key="1">
    <citation type="submission" date="2017-08" db="EMBL/GenBank/DDBJ databases">
        <title>Genomes of Fischerella (Mastigocladus) sp. strains.</title>
        <authorList>
            <person name="Miller S.R."/>
        </authorList>
    </citation>
    <scope>NUCLEOTIDE SEQUENCE [LARGE SCALE GENOMIC DNA]</scope>
    <source>
        <strain evidence="2 3">CCMEE 5323</strain>
    </source>
</reference>
<dbReference type="InterPro" id="IPR051404">
    <property type="entry name" value="TA_system_antitoxin"/>
</dbReference>
<dbReference type="Pfam" id="PF15919">
    <property type="entry name" value="HicB_lk_antitox"/>
    <property type="match status" value="1"/>
</dbReference>
<evidence type="ECO:0000259" key="1">
    <source>
        <dbReference type="Pfam" id="PF15919"/>
    </source>
</evidence>
<organism evidence="2 3">
    <name type="scientific">Fischerella muscicola CCMEE 5323</name>
    <dbReference type="NCBI Taxonomy" id="2019572"/>
    <lineage>
        <taxon>Bacteria</taxon>
        <taxon>Bacillati</taxon>
        <taxon>Cyanobacteriota</taxon>
        <taxon>Cyanophyceae</taxon>
        <taxon>Nostocales</taxon>
        <taxon>Hapalosiphonaceae</taxon>
        <taxon>Fischerella</taxon>
    </lineage>
</organism>
<dbReference type="InterPro" id="IPR035069">
    <property type="entry name" value="TTHA1013/TTHA0281-like"/>
</dbReference>
<feature type="domain" description="HicB-like antitoxin of toxin-antitoxin system" evidence="1">
    <location>
        <begin position="7"/>
        <end position="62"/>
    </location>
</feature>
<dbReference type="RefSeq" id="WP_016867223.1">
    <property type="nucleotide sequence ID" value="NZ_CAWNVR010000159.1"/>
</dbReference>
<comment type="caution">
    <text evidence="2">The sequence shown here is derived from an EMBL/GenBank/DDBJ whole genome shotgun (WGS) entry which is preliminary data.</text>
</comment>
<dbReference type="PANTHER" id="PTHR34504">
    <property type="entry name" value="ANTITOXIN HICB"/>
    <property type="match status" value="1"/>
</dbReference>
<evidence type="ECO:0000313" key="3">
    <source>
        <dbReference type="Proteomes" id="UP000235036"/>
    </source>
</evidence>
<sequence>MKSLQDYTIVTRPDDNGTFVAYVPAIPGCHAWGQTSDEARAELVYVFEMIQEEYAEQGRSLPGDVELVIANAS</sequence>
<protein>
    <submittedName>
        <fullName evidence="2">Type II toxin-antitoxin system HicB family antitoxin</fullName>
    </submittedName>
</protein>
<proteinExistence type="predicted"/>
<dbReference type="EMBL" id="NRQW01000111">
    <property type="protein sequence ID" value="PLZ92593.1"/>
    <property type="molecule type" value="Genomic_DNA"/>
</dbReference>
<dbReference type="SUPFAM" id="SSF143100">
    <property type="entry name" value="TTHA1013/TTHA0281-like"/>
    <property type="match status" value="1"/>
</dbReference>
<dbReference type="Proteomes" id="UP000235036">
    <property type="component" value="Unassembled WGS sequence"/>
</dbReference>